<dbReference type="GO" id="GO:0050909">
    <property type="term" value="P:sensory perception of taste"/>
    <property type="evidence" value="ECO:0007669"/>
    <property type="project" value="InterPro"/>
</dbReference>
<feature type="transmembrane region" description="Helical" evidence="6">
    <location>
        <begin position="45"/>
        <end position="65"/>
    </location>
</feature>
<reference evidence="7" key="1">
    <citation type="journal article" date="2023" name="G3 (Bethesda)">
        <title>Whole genome assemblies of Zophobas morio and Tenebrio molitor.</title>
        <authorList>
            <person name="Kaur S."/>
            <person name="Stinson S.A."/>
            <person name="diCenzo G.C."/>
        </authorList>
    </citation>
    <scope>NUCLEOTIDE SEQUENCE</scope>
    <source>
        <strain evidence="7">QUZm001</strain>
    </source>
</reference>
<organism evidence="7 8">
    <name type="scientific">Zophobas morio</name>
    <dbReference type="NCBI Taxonomy" id="2755281"/>
    <lineage>
        <taxon>Eukaryota</taxon>
        <taxon>Metazoa</taxon>
        <taxon>Ecdysozoa</taxon>
        <taxon>Arthropoda</taxon>
        <taxon>Hexapoda</taxon>
        <taxon>Insecta</taxon>
        <taxon>Pterygota</taxon>
        <taxon>Neoptera</taxon>
        <taxon>Endopterygota</taxon>
        <taxon>Coleoptera</taxon>
        <taxon>Polyphaga</taxon>
        <taxon>Cucujiformia</taxon>
        <taxon>Tenebrionidae</taxon>
        <taxon>Zophobas</taxon>
    </lineage>
</organism>
<gene>
    <name evidence="7" type="ORF">Zmor_007487</name>
</gene>
<comment type="similarity">
    <text evidence="6">Belongs to the insect chemoreceptor superfamily. Gustatory receptor (GR) family.</text>
</comment>
<evidence type="ECO:0000256" key="1">
    <source>
        <dbReference type="ARBA" id="ARBA00004651"/>
    </source>
</evidence>
<comment type="subcellular location">
    <subcellularLocation>
        <location evidence="1 6">Cell membrane</location>
        <topology evidence="1 6">Multi-pass membrane protein</topology>
    </subcellularLocation>
</comment>
<accession>A0AA38IXF2</accession>
<dbReference type="AlphaFoldDB" id="A0AA38IXF2"/>
<proteinExistence type="inferred from homology"/>
<keyword evidence="4 6" id="KW-1133">Transmembrane helix</keyword>
<dbReference type="Pfam" id="PF08395">
    <property type="entry name" value="7tm_7"/>
    <property type="match status" value="1"/>
</dbReference>
<keyword evidence="2 6" id="KW-1003">Cell membrane</keyword>
<sequence>MLPSDCFICAIRPVFYICRFNIFTANFFCPHSTFALHPYFQKSKLLSKCALACIAFLAFETYVIFADLKTMTFNKVLSNLMIMVTNVTIIIMIIQNQFNLNALVDHANGILHILLNKDRYGVENFLGPQFQKTLYLLCYKNYTPFMIISIILILNELANYQNVTVKSFLRLVNLLVNTYTNLSLMCNILLLVEIYRTLLNRCHEQMQTVLDLASNSTKRNFSIRKDLQKLQQLRTHIYENFEKVQVVCGSNLIVFWCCGCTVLVMNFFLLVDGIKQSRVPDYDEILLFILYCLGCVGAYLAGMKVQKLYEMSNRILSFFFRYPLSKLHADETEQVEMIIISIVEQKPEISAADIFTIKKSLACSFVGTVLTYVLVALQFQELWTVK</sequence>
<keyword evidence="6" id="KW-0675">Receptor</keyword>
<keyword evidence="6" id="KW-0807">Transducer</keyword>
<feature type="transmembrane region" description="Helical" evidence="6">
    <location>
        <begin position="134"/>
        <end position="154"/>
    </location>
</feature>
<comment type="caution">
    <text evidence="6">Lacks conserved residue(s) required for the propagation of feature annotation.</text>
</comment>
<evidence type="ECO:0000256" key="6">
    <source>
        <dbReference type="RuleBase" id="RU363108"/>
    </source>
</evidence>
<evidence type="ECO:0000313" key="8">
    <source>
        <dbReference type="Proteomes" id="UP001168821"/>
    </source>
</evidence>
<keyword evidence="3 6" id="KW-0812">Transmembrane</keyword>
<feature type="transmembrane region" description="Helical" evidence="6">
    <location>
        <begin position="77"/>
        <end position="94"/>
    </location>
</feature>
<evidence type="ECO:0000313" key="7">
    <source>
        <dbReference type="EMBL" id="KAJ3663181.1"/>
    </source>
</evidence>
<evidence type="ECO:0000256" key="2">
    <source>
        <dbReference type="ARBA" id="ARBA00022475"/>
    </source>
</evidence>
<feature type="transmembrane region" description="Helical" evidence="6">
    <location>
        <begin position="361"/>
        <end position="379"/>
    </location>
</feature>
<name>A0AA38IXF2_9CUCU</name>
<protein>
    <recommendedName>
        <fullName evidence="6">Gustatory receptor</fullName>
    </recommendedName>
</protein>
<evidence type="ECO:0000256" key="4">
    <source>
        <dbReference type="ARBA" id="ARBA00022989"/>
    </source>
</evidence>
<feature type="transmembrane region" description="Helical" evidence="6">
    <location>
        <begin position="285"/>
        <end position="302"/>
    </location>
</feature>
<keyword evidence="8" id="KW-1185">Reference proteome</keyword>
<feature type="transmembrane region" description="Helical" evidence="6">
    <location>
        <begin position="244"/>
        <end position="265"/>
    </location>
</feature>
<dbReference type="GO" id="GO:0005886">
    <property type="term" value="C:plasma membrane"/>
    <property type="evidence" value="ECO:0007669"/>
    <property type="project" value="UniProtKB-SubCell"/>
</dbReference>
<dbReference type="Proteomes" id="UP001168821">
    <property type="component" value="Unassembled WGS sequence"/>
</dbReference>
<dbReference type="GO" id="GO:0007165">
    <property type="term" value="P:signal transduction"/>
    <property type="evidence" value="ECO:0007669"/>
    <property type="project" value="UniProtKB-KW"/>
</dbReference>
<comment type="caution">
    <text evidence="7">The sequence shown here is derived from an EMBL/GenBank/DDBJ whole genome shotgun (WGS) entry which is preliminary data.</text>
</comment>
<comment type="function">
    <text evidence="6">Gustatory receptor which mediates acceptance or avoidance behavior, depending on its substrates.</text>
</comment>
<evidence type="ECO:0000256" key="5">
    <source>
        <dbReference type="ARBA" id="ARBA00023136"/>
    </source>
</evidence>
<dbReference type="EMBL" id="JALNTZ010000002">
    <property type="protein sequence ID" value="KAJ3663181.1"/>
    <property type="molecule type" value="Genomic_DNA"/>
</dbReference>
<dbReference type="InterPro" id="IPR013604">
    <property type="entry name" value="7TM_chemorcpt"/>
</dbReference>
<evidence type="ECO:0000256" key="3">
    <source>
        <dbReference type="ARBA" id="ARBA00022692"/>
    </source>
</evidence>
<keyword evidence="5 6" id="KW-0472">Membrane</keyword>